<name>A0A376CL46_9CORY</name>
<comment type="similarity">
    <text evidence="1 2">Belongs to the small heat shock protein (HSP20) family.</text>
</comment>
<accession>A0A376CL46</accession>
<organism evidence="5 6">
    <name type="scientific">Corynebacterium pilosum</name>
    <dbReference type="NCBI Taxonomy" id="35756"/>
    <lineage>
        <taxon>Bacteria</taxon>
        <taxon>Bacillati</taxon>
        <taxon>Actinomycetota</taxon>
        <taxon>Actinomycetes</taxon>
        <taxon>Mycobacteriales</taxon>
        <taxon>Corynebacteriaceae</taxon>
        <taxon>Corynebacterium</taxon>
    </lineage>
</organism>
<proteinExistence type="inferred from homology"/>
<gene>
    <name evidence="5" type="ORF">NCTC11862_01015</name>
</gene>
<dbReference type="EMBL" id="UFXQ01000001">
    <property type="protein sequence ID" value="STC69231.1"/>
    <property type="molecule type" value="Genomic_DNA"/>
</dbReference>
<dbReference type="OrthoDB" id="5242916at2"/>
<dbReference type="InterPro" id="IPR031107">
    <property type="entry name" value="Small_HSP"/>
</dbReference>
<dbReference type="RefSeq" id="WP_018582703.1">
    <property type="nucleotide sequence ID" value="NZ_UFXQ01000001.1"/>
</dbReference>
<dbReference type="Pfam" id="PF00011">
    <property type="entry name" value="HSP20"/>
    <property type="match status" value="1"/>
</dbReference>
<dbReference type="PANTHER" id="PTHR11527">
    <property type="entry name" value="HEAT-SHOCK PROTEIN 20 FAMILY MEMBER"/>
    <property type="match status" value="1"/>
</dbReference>
<protein>
    <submittedName>
        <fullName evidence="5">Molecular chaperone</fullName>
    </submittedName>
</protein>
<dbReference type="SUPFAM" id="SSF49764">
    <property type="entry name" value="HSP20-like chaperones"/>
    <property type="match status" value="1"/>
</dbReference>
<evidence type="ECO:0000256" key="2">
    <source>
        <dbReference type="RuleBase" id="RU003616"/>
    </source>
</evidence>
<dbReference type="PROSITE" id="PS01031">
    <property type="entry name" value="SHSP"/>
    <property type="match status" value="1"/>
</dbReference>
<dbReference type="InterPro" id="IPR002068">
    <property type="entry name" value="A-crystallin/Hsp20_dom"/>
</dbReference>
<evidence type="ECO:0000313" key="5">
    <source>
        <dbReference type="EMBL" id="STC69231.1"/>
    </source>
</evidence>
<dbReference type="InterPro" id="IPR008978">
    <property type="entry name" value="HSP20-like_chaperone"/>
</dbReference>
<feature type="region of interest" description="Disordered" evidence="3">
    <location>
        <begin position="125"/>
        <end position="149"/>
    </location>
</feature>
<evidence type="ECO:0000256" key="1">
    <source>
        <dbReference type="PROSITE-ProRule" id="PRU00285"/>
    </source>
</evidence>
<dbReference type="AlphaFoldDB" id="A0A376CL46"/>
<dbReference type="STRING" id="35756.GCA_001044155_00029"/>
<dbReference type="Gene3D" id="2.60.40.790">
    <property type="match status" value="1"/>
</dbReference>
<evidence type="ECO:0000256" key="3">
    <source>
        <dbReference type="SAM" id="MobiDB-lite"/>
    </source>
</evidence>
<evidence type="ECO:0000259" key="4">
    <source>
        <dbReference type="PROSITE" id="PS01031"/>
    </source>
</evidence>
<keyword evidence="6" id="KW-1185">Reference proteome</keyword>
<dbReference type="Proteomes" id="UP000254467">
    <property type="component" value="Unassembled WGS sequence"/>
</dbReference>
<evidence type="ECO:0000313" key="6">
    <source>
        <dbReference type="Proteomes" id="UP000254467"/>
    </source>
</evidence>
<dbReference type="CDD" id="cd06464">
    <property type="entry name" value="ACD_sHsps-like"/>
    <property type="match status" value="1"/>
</dbReference>
<sequence>MADISRWNPFSELNSLQKAFFGDDWTPAFRNANNMATDVYTRDGEIVVEAHLPNFKKDDIDLDVEGRTLAISATRQNRDEDTDKKYVVRESSSSFQRRVSLPEGVDTDAIQAKLADGVLKVTIPTPDATGGKKKIAIDEGESTADSKEG</sequence>
<feature type="domain" description="SHSP" evidence="4">
    <location>
        <begin position="28"/>
        <end position="140"/>
    </location>
</feature>
<reference evidence="5 6" key="1">
    <citation type="submission" date="2018-06" db="EMBL/GenBank/DDBJ databases">
        <authorList>
            <consortium name="Pathogen Informatics"/>
            <person name="Doyle S."/>
        </authorList>
    </citation>
    <scope>NUCLEOTIDE SEQUENCE [LARGE SCALE GENOMIC DNA]</scope>
    <source>
        <strain evidence="5 6">NCTC11862</strain>
    </source>
</reference>